<feature type="region of interest" description="Disordered" evidence="1">
    <location>
        <begin position="972"/>
        <end position="991"/>
    </location>
</feature>
<feature type="domain" description="EF-hand" evidence="2">
    <location>
        <begin position="363"/>
        <end position="398"/>
    </location>
</feature>
<sequence>MENLDASYTLLSDVNARNRALRARLNSSLPLLWKNNALVMTSAVGPRRRCAGFSESEQSEADQMLLALEDQSSLQVSQRYKRRVEWEVARRIARVDRELQQYPPAQRFWNQRRKQSPSSNKQRVDGVRRVGAPGTVGGVMTGKKVVERMQKEVNGDIQLRKKAWTKPKIVMESGEDERKVVKHAATSSFRVDIEVAEDKENATPNTATTGKEGFEKKLGVSGAKESPLFKDDPQDDRSVLKNVIKDDKLEDPVATFGTNSNSSSQPADAKPDSPNQATKAPADDIFSKERGSIPDLLQESDDDDMFTIEGGSPRRTKTPAEERPSSSIGRQVLSDFRTMPSVASFGAQPILSGAMGNPGGVRLNVDALRRLFSDLDTDKDGHVNRIETCMALHRLQIPVPTTRIISFFRQIHSSNDGKPVRGRHTQHLPMNEVVNYKEFVAFVTTAYDQQQQRKAQRKRVPMRRNESHNLTPKLSVPSTYLPIYSHPTNSSGVKRSVDPPLSREQDVRVYEINEPEVEQGEATVEERVLKEIPEFLISRIIAESSSTEVKENAVSAVRKSVELLLGEAVDDKIVNEITQELIRRQLRSIEALDDQDDVTGLKRAEAYYNEQTMKGDADSVVEDLESEGFVNWVDVLTEEQVSGLVQQIWKLKQTSVHQSSLVSVEDVRIEDFADVLEDPPVKSIDEATDTSELVASATLSSKAVQAFDEENQEEPPSTFEDIDVTIPEPEQVVSPPVIAAMPDPEDTTQTHFGKELSTVLGGFGTQEFFEPATSLNILQRLRQQRRAHQNVFNEQQMLSHSDEAVRWSLGSSASTRDRLERESLFSSEENSESVSSRSVKQDHRQLKAEMRDPETLPRPEPSSLAQKILDFSDSASSLELAGNISVSSSSFSSISAYHHMYSIHREIDHHQLRASSRRRRPYRRTIHLSVSGSSVPDSICSAELSEGELSGEELSDGEIFGETKRNFARHKNEALDNKDDDENLQNSIESGEIPALMKAHANFRRQLVQSSSSSVESGELEDGAVPN</sequence>
<evidence type="ECO:0000256" key="1">
    <source>
        <dbReference type="SAM" id="MobiDB-lite"/>
    </source>
</evidence>
<feature type="region of interest" description="Disordered" evidence="1">
    <location>
        <begin position="1008"/>
        <end position="1027"/>
    </location>
</feature>
<gene>
    <name evidence="3" type="ORF">V7S43_003658</name>
</gene>
<accession>A0ABD3FXU7</accession>
<organism evidence="3 4">
    <name type="scientific">Phytophthora oleae</name>
    <dbReference type="NCBI Taxonomy" id="2107226"/>
    <lineage>
        <taxon>Eukaryota</taxon>
        <taxon>Sar</taxon>
        <taxon>Stramenopiles</taxon>
        <taxon>Oomycota</taxon>
        <taxon>Peronosporomycetes</taxon>
        <taxon>Peronosporales</taxon>
        <taxon>Peronosporaceae</taxon>
        <taxon>Phytophthora</taxon>
    </lineage>
</organism>
<feature type="compositionally biased region" description="Low complexity" evidence="1">
    <location>
        <begin position="824"/>
        <end position="838"/>
    </location>
</feature>
<feature type="compositionally biased region" description="Basic and acidic residues" evidence="1">
    <location>
        <begin position="281"/>
        <end position="292"/>
    </location>
</feature>
<feature type="region of interest" description="Disordered" evidence="1">
    <location>
        <begin position="818"/>
        <end position="863"/>
    </location>
</feature>
<dbReference type="AlphaFoldDB" id="A0ABD3FXU7"/>
<feature type="region of interest" description="Disordered" evidence="1">
    <location>
        <begin position="251"/>
        <end position="327"/>
    </location>
</feature>
<comment type="caution">
    <text evidence="3">The sequence shown here is derived from an EMBL/GenBank/DDBJ whole genome shotgun (WGS) entry which is preliminary data.</text>
</comment>
<reference evidence="3 4" key="1">
    <citation type="submission" date="2024-09" db="EMBL/GenBank/DDBJ databases">
        <title>Genome sequencing and assembly of Phytophthora oleae, isolate VK10A, causative agent of rot of olive drupes.</title>
        <authorList>
            <person name="Conti Taguali S."/>
            <person name="Riolo M."/>
            <person name="La Spada F."/>
            <person name="Cacciola S.O."/>
            <person name="Dionisio G."/>
        </authorList>
    </citation>
    <scope>NUCLEOTIDE SEQUENCE [LARGE SCALE GENOMIC DNA]</scope>
    <source>
        <strain evidence="3 4">VK10A</strain>
    </source>
</reference>
<feature type="compositionally biased region" description="Basic and acidic residues" evidence="1">
    <location>
        <begin position="227"/>
        <end position="237"/>
    </location>
</feature>
<evidence type="ECO:0000313" key="3">
    <source>
        <dbReference type="EMBL" id="KAL3671747.1"/>
    </source>
</evidence>
<evidence type="ECO:0000259" key="2">
    <source>
        <dbReference type="PROSITE" id="PS50222"/>
    </source>
</evidence>
<protein>
    <recommendedName>
        <fullName evidence="2">EF-hand domain-containing protein</fullName>
    </recommendedName>
</protein>
<name>A0ABD3FXU7_9STRA</name>
<feature type="compositionally biased region" description="Acidic residues" evidence="1">
    <location>
        <begin position="1018"/>
        <end position="1027"/>
    </location>
</feature>
<dbReference type="InterPro" id="IPR011992">
    <property type="entry name" value="EF-hand-dom_pair"/>
</dbReference>
<feature type="compositionally biased region" description="Low complexity" evidence="1">
    <location>
        <begin position="1008"/>
        <end position="1017"/>
    </location>
</feature>
<dbReference type="SUPFAM" id="SSF47473">
    <property type="entry name" value="EF-hand"/>
    <property type="match status" value="1"/>
</dbReference>
<feature type="region of interest" description="Disordered" evidence="1">
    <location>
        <begin position="106"/>
        <end position="139"/>
    </location>
</feature>
<feature type="compositionally biased region" description="Polar residues" evidence="1">
    <location>
        <begin position="256"/>
        <end position="266"/>
    </location>
</feature>
<feature type="region of interest" description="Disordered" evidence="1">
    <location>
        <begin position="450"/>
        <end position="472"/>
    </location>
</feature>
<dbReference type="Proteomes" id="UP001632037">
    <property type="component" value="Unassembled WGS sequence"/>
</dbReference>
<proteinExistence type="predicted"/>
<dbReference type="EMBL" id="JBIMZQ010000005">
    <property type="protein sequence ID" value="KAL3671747.1"/>
    <property type="molecule type" value="Genomic_DNA"/>
</dbReference>
<dbReference type="PROSITE" id="PS50222">
    <property type="entry name" value="EF_HAND_2"/>
    <property type="match status" value="1"/>
</dbReference>
<keyword evidence="4" id="KW-1185">Reference proteome</keyword>
<evidence type="ECO:0000313" key="4">
    <source>
        <dbReference type="Proteomes" id="UP001632037"/>
    </source>
</evidence>
<feature type="region of interest" description="Disordered" evidence="1">
    <location>
        <begin position="195"/>
        <end position="237"/>
    </location>
</feature>
<dbReference type="Gene3D" id="1.10.238.10">
    <property type="entry name" value="EF-hand"/>
    <property type="match status" value="1"/>
</dbReference>
<feature type="compositionally biased region" description="Basic and acidic residues" evidence="1">
    <location>
        <begin position="839"/>
        <end position="857"/>
    </location>
</feature>
<dbReference type="InterPro" id="IPR002048">
    <property type="entry name" value="EF_hand_dom"/>
</dbReference>